<proteinExistence type="inferred from homology"/>
<feature type="domain" description="ABC transporter" evidence="5">
    <location>
        <begin position="7"/>
        <end position="253"/>
    </location>
</feature>
<feature type="domain" description="ABC transporter" evidence="5">
    <location>
        <begin position="272"/>
        <end position="529"/>
    </location>
</feature>
<dbReference type="Pfam" id="PF08352">
    <property type="entry name" value="oligo_HPY"/>
    <property type="match status" value="2"/>
</dbReference>
<dbReference type="GO" id="GO:0005524">
    <property type="term" value="F:ATP binding"/>
    <property type="evidence" value="ECO:0007669"/>
    <property type="project" value="UniProtKB-KW"/>
</dbReference>
<dbReference type="PROSITE" id="PS50893">
    <property type="entry name" value="ABC_TRANSPORTER_2"/>
    <property type="match status" value="2"/>
</dbReference>
<evidence type="ECO:0000256" key="3">
    <source>
        <dbReference type="ARBA" id="ARBA00022741"/>
    </source>
</evidence>
<dbReference type="NCBIfam" id="NF008453">
    <property type="entry name" value="PRK11308.1"/>
    <property type="match status" value="2"/>
</dbReference>
<dbReference type="InterPro" id="IPR003593">
    <property type="entry name" value="AAA+_ATPase"/>
</dbReference>
<dbReference type="EMBL" id="CP102381">
    <property type="protein sequence ID" value="WEJ63705.1"/>
    <property type="molecule type" value="Genomic_DNA"/>
</dbReference>
<dbReference type="PANTHER" id="PTHR43776:SF7">
    <property type="entry name" value="D,D-DIPEPTIDE TRANSPORT ATP-BINDING PROTEIN DDPF-RELATED"/>
    <property type="match status" value="1"/>
</dbReference>
<dbReference type="Pfam" id="PF00005">
    <property type="entry name" value="ABC_tran"/>
    <property type="match status" value="2"/>
</dbReference>
<evidence type="ECO:0000256" key="1">
    <source>
        <dbReference type="ARBA" id="ARBA00005417"/>
    </source>
</evidence>
<organism evidence="6 7">
    <name type="scientific">Thiomicrorhabdus lithotrophica</name>
    <dbReference type="NCBI Taxonomy" id="2949997"/>
    <lineage>
        <taxon>Bacteria</taxon>
        <taxon>Pseudomonadati</taxon>
        <taxon>Pseudomonadota</taxon>
        <taxon>Gammaproteobacteria</taxon>
        <taxon>Thiotrichales</taxon>
        <taxon>Piscirickettsiaceae</taxon>
        <taxon>Thiomicrorhabdus</taxon>
    </lineage>
</organism>
<keyword evidence="3" id="KW-0547">Nucleotide-binding</keyword>
<dbReference type="Gene3D" id="3.40.50.300">
    <property type="entry name" value="P-loop containing nucleotide triphosphate hydrolases"/>
    <property type="match status" value="2"/>
</dbReference>
<dbReference type="InterPro" id="IPR013563">
    <property type="entry name" value="Oligopep_ABC_C"/>
</dbReference>
<dbReference type="SMART" id="SM00382">
    <property type="entry name" value="AAA"/>
    <property type="match status" value="2"/>
</dbReference>
<dbReference type="InterPro" id="IPR017871">
    <property type="entry name" value="ABC_transporter-like_CS"/>
</dbReference>
<dbReference type="RefSeq" id="WP_275595961.1">
    <property type="nucleotide sequence ID" value="NZ_CP102381.1"/>
</dbReference>
<keyword evidence="7" id="KW-1185">Reference proteome</keyword>
<dbReference type="Proteomes" id="UP001222275">
    <property type="component" value="Chromosome"/>
</dbReference>
<evidence type="ECO:0000313" key="7">
    <source>
        <dbReference type="Proteomes" id="UP001222275"/>
    </source>
</evidence>
<dbReference type="InterPro" id="IPR027417">
    <property type="entry name" value="P-loop_NTPase"/>
</dbReference>
<dbReference type="SUPFAM" id="SSF52540">
    <property type="entry name" value="P-loop containing nucleoside triphosphate hydrolases"/>
    <property type="match status" value="2"/>
</dbReference>
<name>A0ABY8CG68_9GAMM</name>
<accession>A0ABY8CG68</accession>
<reference evidence="6 7" key="1">
    <citation type="submission" date="2022-06" db="EMBL/GenBank/DDBJ databases">
        <title>Thiomicrohabdus sp. nov, an obligately chemolithoautotrophic, sulfur-oxidizing bacterium isolated from beach of Guanyin Mountain. Amoy.</title>
        <authorList>
            <person name="Zhu H."/>
        </authorList>
    </citation>
    <scope>NUCLEOTIDE SEQUENCE [LARGE SCALE GENOMIC DNA]</scope>
    <source>
        <strain evidence="6 7">XGS-01</strain>
    </source>
</reference>
<dbReference type="CDD" id="cd03257">
    <property type="entry name" value="ABC_NikE_OppD_transporters"/>
    <property type="match status" value="2"/>
</dbReference>
<dbReference type="PROSITE" id="PS00211">
    <property type="entry name" value="ABC_TRANSPORTER_1"/>
    <property type="match status" value="2"/>
</dbReference>
<gene>
    <name evidence="6" type="ORF">NR989_05510</name>
</gene>
<evidence type="ECO:0000259" key="5">
    <source>
        <dbReference type="PROSITE" id="PS50893"/>
    </source>
</evidence>
<comment type="similarity">
    <text evidence="1">Belongs to the ABC transporter superfamily.</text>
</comment>
<evidence type="ECO:0000256" key="4">
    <source>
        <dbReference type="ARBA" id="ARBA00022840"/>
    </source>
</evidence>
<evidence type="ECO:0000256" key="2">
    <source>
        <dbReference type="ARBA" id="ARBA00022448"/>
    </source>
</evidence>
<protein>
    <submittedName>
        <fullName evidence="6">Dipeptide ABC transporter ATP-binding protein</fullName>
    </submittedName>
</protein>
<dbReference type="InterPro" id="IPR050319">
    <property type="entry name" value="ABC_transp_ATP-bind"/>
</dbReference>
<dbReference type="NCBIfam" id="NF007739">
    <property type="entry name" value="PRK10419.1"/>
    <property type="match status" value="2"/>
</dbReference>
<dbReference type="PANTHER" id="PTHR43776">
    <property type="entry name" value="TRANSPORT ATP-BINDING PROTEIN"/>
    <property type="match status" value="1"/>
</dbReference>
<sequence length="542" mass="60495">MSESTVLSVQNLVLNIGENRLIDDISFEIKPAEIFALVGESGSGKSLTSLAIMRLLPEVITVDSGDIVLHQQNLFELPEYQMQKVRGKQVAMIFQEPMTSLNPVMKVGDQVSEVLKLHLGLKNSAARDKVVSLFEEVGIPQAKERYDWYPHQLSGGQKQRVMIAMALACEPDLLIADEPTTALDVTIQAQVLELLKSIRDKRGLSILFITHDMGVVYEMADTVAVMKQGKIIEQAEKEKFFNEASHPYTQKLLQDAVPKQKLKPQLDSTKLLELNDLKVHFPIKKGLFQRTVGMVKAVDGVSLIIEKGQTLALVGESGSGKSTIGQAILKLVNTTDGKVFYADLDSETISLTDLSERQMKPLRKNIQVIFQDPFSALNPRMTVSEIIREGMVSLKVGSQNKQDQDNRIDELLTQVGLEVDFKHRYPHEFSGGQRQRIGIARALAVEPELIICDEPTSALDVTVRAQVLELLESLQKQYQLSYLFITHDLSIIPAIAHKVAVMQNGKVVEQGTVEEIMHNPQHEYTQKLLNSAPQLIRKVMFA</sequence>
<keyword evidence="4 6" id="KW-0067">ATP-binding</keyword>
<dbReference type="InterPro" id="IPR003439">
    <property type="entry name" value="ABC_transporter-like_ATP-bd"/>
</dbReference>
<evidence type="ECO:0000313" key="6">
    <source>
        <dbReference type="EMBL" id="WEJ63705.1"/>
    </source>
</evidence>
<keyword evidence="2" id="KW-0813">Transport</keyword>